<evidence type="ECO:0000256" key="1">
    <source>
        <dbReference type="SAM" id="MobiDB-lite"/>
    </source>
</evidence>
<feature type="region of interest" description="Disordered" evidence="1">
    <location>
        <begin position="1"/>
        <end position="73"/>
    </location>
</feature>
<keyword evidence="3" id="KW-1185">Reference proteome</keyword>
<evidence type="ECO:0000313" key="2">
    <source>
        <dbReference type="EMBL" id="MFI0792935.1"/>
    </source>
</evidence>
<proteinExistence type="predicted"/>
<dbReference type="RefSeq" id="WP_396678002.1">
    <property type="nucleotide sequence ID" value="NZ_JBIRPU010000004.1"/>
</dbReference>
<dbReference type="Proteomes" id="UP001611075">
    <property type="component" value="Unassembled WGS sequence"/>
</dbReference>
<feature type="compositionally biased region" description="Low complexity" evidence="1">
    <location>
        <begin position="32"/>
        <end position="44"/>
    </location>
</feature>
<dbReference type="EMBL" id="JBIRPU010000004">
    <property type="protein sequence ID" value="MFI0792935.1"/>
    <property type="molecule type" value="Genomic_DNA"/>
</dbReference>
<accession>A0ABW7SGW2</accession>
<protein>
    <recommendedName>
        <fullName evidence="4">ATP-binding protein</fullName>
    </recommendedName>
</protein>
<reference evidence="2 3" key="1">
    <citation type="submission" date="2024-10" db="EMBL/GenBank/DDBJ databases">
        <title>The Natural Products Discovery Center: Release of the First 8490 Sequenced Strains for Exploring Actinobacteria Biosynthetic Diversity.</title>
        <authorList>
            <person name="Kalkreuter E."/>
            <person name="Kautsar S.A."/>
            <person name="Yang D."/>
            <person name="Bader C.D."/>
            <person name="Teijaro C.N."/>
            <person name="Fluegel L."/>
            <person name="Davis C.M."/>
            <person name="Simpson J.R."/>
            <person name="Lauterbach L."/>
            <person name="Steele A.D."/>
            <person name="Gui C."/>
            <person name="Meng S."/>
            <person name="Li G."/>
            <person name="Viehrig K."/>
            <person name="Ye F."/>
            <person name="Su P."/>
            <person name="Kiefer A.F."/>
            <person name="Nichols A."/>
            <person name="Cepeda A.J."/>
            <person name="Yan W."/>
            <person name="Fan B."/>
            <person name="Jiang Y."/>
            <person name="Adhikari A."/>
            <person name="Zheng C.-J."/>
            <person name="Schuster L."/>
            <person name="Cowan T.M."/>
            <person name="Smanski M.J."/>
            <person name="Chevrette M.G."/>
            <person name="De Carvalho L.P.S."/>
            <person name="Shen B."/>
        </authorList>
    </citation>
    <scope>NUCLEOTIDE SEQUENCE [LARGE SCALE GENOMIC DNA]</scope>
    <source>
        <strain evidence="2 3">NPDC021253</strain>
    </source>
</reference>
<dbReference type="SUPFAM" id="SSF52540">
    <property type="entry name" value="P-loop containing nucleoside triphosphate hydrolases"/>
    <property type="match status" value="1"/>
</dbReference>
<evidence type="ECO:0008006" key="4">
    <source>
        <dbReference type="Google" id="ProtNLM"/>
    </source>
</evidence>
<dbReference type="InterPro" id="IPR027417">
    <property type="entry name" value="P-loop_NTPase"/>
</dbReference>
<sequence>MTATPTADEPLGPSPDATRTDRLPDAPPPPVGSAAGATGGPARTGKGGSVPAGTGLRRAARPPNPFAVPGLRRDVDPLNPLRHRDHVHFYVPVDHTEESFEQCQEEFGDPSYLHHEGRLVLVTGERGCGKTALINRCAHWLREQLDKADLTAEVVDLTREARDNEAIPQRRGNVCRALMDKLFELQLLTTNLAYEMRDSPDDAYRNLPGCLERDRVLIVLLPPSADLTEELVYYGIRAPRRVVFFAETAYALPAEHRQALDRDSPVPPVYLHVSGFDHRHADQFAQHRLDRLPAGTLPRLAATALEDFIDNGRLATIREMQWLLYGLYEELRVQDDRPDEVTWEHISRHFIRRLRDLEGQP</sequence>
<evidence type="ECO:0000313" key="3">
    <source>
        <dbReference type="Proteomes" id="UP001611075"/>
    </source>
</evidence>
<dbReference type="Gene3D" id="3.40.50.300">
    <property type="entry name" value="P-loop containing nucleotide triphosphate hydrolases"/>
    <property type="match status" value="1"/>
</dbReference>
<gene>
    <name evidence="2" type="ORF">ACH4OY_09575</name>
</gene>
<comment type="caution">
    <text evidence="2">The sequence shown here is derived from an EMBL/GenBank/DDBJ whole genome shotgun (WGS) entry which is preliminary data.</text>
</comment>
<organism evidence="2 3">
    <name type="scientific">Micromonospora rubida</name>
    <dbReference type="NCBI Taxonomy" id="2697657"/>
    <lineage>
        <taxon>Bacteria</taxon>
        <taxon>Bacillati</taxon>
        <taxon>Actinomycetota</taxon>
        <taxon>Actinomycetes</taxon>
        <taxon>Micromonosporales</taxon>
        <taxon>Micromonosporaceae</taxon>
        <taxon>Micromonospora</taxon>
    </lineage>
</organism>
<name>A0ABW7SGW2_9ACTN</name>